<gene>
    <name evidence="11 13" type="primary">mtgA</name>
    <name evidence="13" type="ORF">GCM10007901_15660</name>
</gene>
<evidence type="ECO:0000313" key="14">
    <source>
        <dbReference type="Proteomes" id="UP001156670"/>
    </source>
</evidence>
<dbReference type="Proteomes" id="UP001156670">
    <property type="component" value="Unassembled WGS sequence"/>
</dbReference>
<dbReference type="EMBL" id="BSOB01000010">
    <property type="protein sequence ID" value="GLQ92615.1"/>
    <property type="molecule type" value="Genomic_DNA"/>
</dbReference>
<dbReference type="Gene3D" id="1.10.3810.10">
    <property type="entry name" value="Biosynthetic peptidoglycan transglycosylase-like"/>
    <property type="match status" value="1"/>
</dbReference>
<dbReference type="InterPro" id="IPR023346">
    <property type="entry name" value="Lysozyme-like_dom_sf"/>
</dbReference>
<comment type="catalytic activity">
    <reaction evidence="11">
        <text>[GlcNAc-(1-&gt;4)-Mur2Ac(oyl-L-Ala-gamma-D-Glu-L-Lys-D-Ala-D-Ala)](n)-di-trans,octa-cis-undecaprenyl diphosphate + beta-D-GlcNAc-(1-&gt;4)-Mur2Ac(oyl-L-Ala-gamma-D-Glu-L-Lys-D-Ala-D-Ala)-di-trans,octa-cis-undecaprenyl diphosphate = [GlcNAc-(1-&gt;4)-Mur2Ac(oyl-L-Ala-gamma-D-Glu-L-Lys-D-Ala-D-Ala)](n+1)-di-trans,octa-cis-undecaprenyl diphosphate + di-trans,octa-cis-undecaprenyl diphosphate + H(+)</text>
        <dbReference type="Rhea" id="RHEA:23708"/>
        <dbReference type="Rhea" id="RHEA-COMP:9602"/>
        <dbReference type="Rhea" id="RHEA-COMP:9603"/>
        <dbReference type="ChEBI" id="CHEBI:15378"/>
        <dbReference type="ChEBI" id="CHEBI:58405"/>
        <dbReference type="ChEBI" id="CHEBI:60033"/>
        <dbReference type="ChEBI" id="CHEBI:78435"/>
        <dbReference type="EC" id="2.4.99.28"/>
    </reaction>
</comment>
<comment type="caution">
    <text evidence="13">The sequence shown here is derived from an EMBL/GenBank/DDBJ whole genome shotgun (WGS) entry which is preliminary data.</text>
</comment>
<dbReference type="InterPro" id="IPR001264">
    <property type="entry name" value="Glyco_trans_51"/>
</dbReference>
<evidence type="ECO:0000256" key="4">
    <source>
        <dbReference type="ARBA" id="ARBA00022679"/>
    </source>
</evidence>
<evidence type="ECO:0000259" key="12">
    <source>
        <dbReference type="Pfam" id="PF00912"/>
    </source>
</evidence>
<evidence type="ECO:0000256" key="11">
    <source>
        <dbReference type="HAMAP-Rule" id="MF_00766"/>
    </source>
</evidence>
<keyword evidence="10 11" id="KW-0961">Cell wall biogenesis/degradation</keyword>
<keyword evidence="6 11" id="KW-0133">Cell shape</keyword>
<comment type="subcellular location">
    <subcellularLocation>
        <location evidence="11">Cell inner membrane</location>
        <topology evidence="11">Single-pass membrane protein</topology>
    </subcellularLocation>
</comment>
<keyword evidence="5 11" id="KW-0812">Transmembrane</keyword>
<comment type="function">
    <text evidence="11">Peptidoglycan polymerase that catalyzes glycan chain elongation from lipid-linked precursors.</text>
</comment>
<dbReference type="InterPro" id="IPR011812">
    <property type="entry name" value="Pep_trsgly"/>
</dbReference>
<keyword evidence="4 11" id="KW-0808">Transferase</keyword>
<dbReference type="PANTHER" id="PTHR30400:SF0">
    <property type="entry name" value="BIOSYNTHETIC PEPTIDOGLYCAN TRANSGLYCOSYLASE"/>
    <property type="match status" value="1"/>
</dbReference>
<evidence type="ECO:0000256" key="2">
    <source>
        <dbReference type="ARBA" id="ARBA00022519"/>
    </source>
</evidence>
<evidence type="ECO:0000256" key="6">
    <source>
        <dbReference type="ARBA" id="ARBA00022960"/>
    </source>
</evidence>
<keyword evidence="14" id="KW-1185">Reference proteome</keyword>
<evidence type="ECO:0000256" key="1">
    <source>
        <dbReference type="ARBA" id="ARBA00022475"/>
    </source>
</evidence>
<evidence type="ECO:0000313" key="13">
    <source>
        <dbReference type="EMBL" id="GLQ92615.1"/>
    </source>
</evidence>
<sequence length="267" mass="30517">MALLGRHLYFTGFFTLIDTMPHLPPFRRLLRYAGIVILSWVALSWFVVLVLRFVPPWTSAVMMERRMDALIHGEKDFQLHQHWVSWSHMSPWVPIAMVAGEDQKFPFHHGFDFGSIENAIDAADDGRRLRGASTLSQQTAKNLFLWNGRSFVRKGLEAYFTVLLELTWPKQRILEVYVNIAQFGDGVYGVGAASEAFFRASPAQLGPAQAARLAAVLPNPDRFRVDRPSGYVLERARWIEQQMNQLGGPAYLQSHQPPRDVRSARRR</sequence>
<dbReference type="EC" id="2.4.99.28" evidence="11"/>
<evidence type="ECO:0000256" key="7">
    <source>
        <dbReference type="ARBA" id="ARBA00022984"/>
    </source>
</evidence>
<protein>
    <recommendedName>
        <fullName evidence="11">Biosynthetic peptidoglycan transglycosylase</fullName>
        <ecNumber evidence="11">2.4.99.28</ecNumber>
    </recommendedName>
    <alternativeName>
        <fullName evidence="11">Glycan polymerase</fullName>
    </alternativeName>
    <alternativeName>
        <fullName evidence="11">Peptidoglycan glycosyltransferase MtgA</fullName>
        <shortName evidence="11">PGT</shortName>
    </alternativeName>
</protein>
<accession>A0ABQ5XLP0</accession>
<keyword evidence="2 11" id="KW-0997">Cell inner membrane</keyword>
<proteinExistence type="inferred from homology"/>
<evidence type="ECO:0000256" key="9">
    <source>
        <dbReference type="ARBA" id="ARBA00023136"/>
    </source>
</evidence>
<dbReference type="HAMAP" id="MF_00766">
    <property type="entry name" value="PGT_MtgA"/>
    <property type="match status" value="1"/>
</dbReference>
<feature type="domain" description="Glycosyl transferase family 51" evidence="12">
    <location>
        <begin position="78"/>
        <end position="243"/>
    </location>
</feature>
<keyword evidence="7 11" id="KW-0573">Peptidoglycan synthesis</keyword>
<feature type="transmembrane region" description="Helical" evidence="11">
    <location>
        <begin position="29"/>
        <end position="54"/>
    </location>
</feature>
<dbReference type="NCBIfam" id="TIGR02070">
    <property type="entry name" value="mono_pep_trsgly"/>
    <property type="match status" value="1"/>
</dbReference>
<dbReference type="PANTHER" id="PTHR30400">
    <property type="entry name" value="MONOFUNCTIONAL BIOSYNTHETIC PEPTIDOGLYCAN TRANSGLYCOSYLASE"/>
    <property type="match status" value="1"/>
</dbReference>
<reference evidence="14" key="1">
    <citation type="journal article" date="2019" name="Int. J. Syst. Evol. Microbiol.">
        <title>The Global Catalogue of Microorganisms (GCM) 10K type strain sequencing project: providing services to taxonomists for standard genome sequencing and annotation.</title>
        <authorList>
            <consortium name="The Broad Institute Genomics Platform"/>
            <consortium name="The Broad Institute Genome Sequencing Center for Infectious Disease"/>
            <person name="Wu L."/>
            <person name="Ma J."/>
        </authorList>
    </citation>
    <scope>NUCLEOTIDE SEQUENCE [LARGE SCALE GENOMIC DNA]</scope>
    <source>
        <strain evidence="14">NBRC 111980</strain>
    </source>
</reference>
<keyword evidence="1 11" id="KW-1003">Cell membrane</keyword>
<organism evidence="13 14">
    <name type="scientific">Dyella acidisoli</name>
    <dbReference type="NCBI Taxonomy" id="1867834"/>
    <lineage>
        <taxon>Bacteria</taxon>
        <taxon>Pseudomonadati</taxon>
        <taxon>Pseudomonadota</taxon>
        <taxon>Gammaproteobacteria</taxon>
        <taxon>Lysobacterales</taxon>
        <taxon>Rhodanobacteraceae</taxon>
        <taxon>Dyella</taxon>
    </lineage>
</organism>
<dbReference type="SUPFAM" id="SSF53955">
    <property type="entry name" value="Lysozyme-like"/>
    <property type="match status" value="1"/>
</dbReference>
<name>A0ABQ5XLP0_9GAMM</name>
<dbReference type="Pfam" id="PF00912">
    <property type="entry name" value="Transgly"/>
    <property type="match status" value="1"/>
</dbReference>
<evidence type="ECO:0000256" key="10">
    <source>
        <dbReference type="ARBA" id="ARBA00023316"/>
    </source>
</evidence>
<comment type="pathway">
    <text evidence="11">Cell wall biogenesis; peptidoglycan biosynthesis.</text>
</comment>
<evidence type="ECO:0000256" key="3">
    <source>
        <dbReference type="ARBA" id="ARBA00022676"/>
    </source>
</evidence>
<evidence type="ECO:0000256" key="5">
    <source>
        <dbReference type="ARBA" id="ARBA00022692"/>
    </source>
</evidence>
<keyword evidence="9 11" id="KW-0472">Membrane</keyword>
<comment type="similarity">
    <text evidence="11">Belongs to the glycosyltransferase 51 family.</text>
</comment>
<dbReference type="InterPro" id="IPR036950">
    <property type="entry name" value="PBP_transglycosylase"/>
</dbReference>
<evidence type="ECO:0000256" key="8">
    <source>
        <dbReference type="ARBA" id="ARBA00022989"/>
    </source>
</evidence>
<keyword evidence="3 11" id="KW-0328">Glycosyltransferase</keyword>
<keyword evidence="8 11" id="KW-1133">Transmembrane helix</keyword>